<evidence type="ECO:0000256" key="1">
    <source>
        <dbReference type="SAM" id="MobiDB-lite"/>
    </source>
</evidence>
<evidence type="ECO:0000256" key="2">
    <source>
        <dbReference type="SAM" id="Phobius"/>
    </source>
</evidence>
<feature type="region of interest" description="Disordered" evidence="1">
    <location>
        <begin position="92"/>
        <end position="121"/>
    </location>
</feature>
<feature type="compositionally biased region" description="Polar residues" evidence="1">
    <location>
        <begin position="99"/>
        <end position="121"/>
    </location>
</feature>
<reference evidence="3 4" key="1">
    <citation type="journal article" date="2016" name="Nat. Commun.">
        <title>Thousands of microbial genomes shed light on interconnected biogeochemical processes in an aquifer system.</title>
        <authorList>
            <person name="Anantharaman K."/>
            <person name="Brown C.T."/>
            <person name="Hug L.A."/>
            <person name="Sharon I."/>
            <person name="Castelle C.J."/>
            <person name="Probst A.J."/>
            <person name="Thomas B.C."/>
            <person name="Singh A."/>
            <person name="Wilkins M.J."/>
            <person name="Karaoz U."/>
            <person name="Brodie E.L."/>
            <person name="Williams K.H."/>
            <person name="Hubbard S.S."/>
            <person name="Banfield J.F."/>
        </authorList>
    </citation>
    <scope>NUCLEOTIDE SEQUENCE [LARGE SCALE GENOMIC DNA]</scope>
</reference>
<feature type="transmembrane region" description="Helical" evidence="2">
    <location>
        <begin position="6"/>
        <end position="30"/>
    </location>
</feature>
<keyword evidence="2" id="KW-1133">Transmembrane helix</keyword>
<keyword evidence="2" id="KW-0812">Transmembrane</keyword>
<name>A0A1G2K6F0_9BACT</name>
<dbReference type="Proteomes" id="UP000177152">
    <property type="component" value="Unassembled WGS sequence"/>
</dbReference>
<feature type="region of interest" description="Disordered" evidence="1">
    <location>
        <begin position="39"/>
        <end position="60"/>
    </location>
</feature>
<protein>
    <submittedName>
        <fullName evidence="3">Uncharacterized protein</fullName>
    </submittedName>
</protein>
<feature type="compositionally biased region" description="Low complexity" evidence="1">
    <location>
        <begin position="51"/>
        <end position="60"/>
    </location>
</feature>
<sequence length="121" mass="12592">MLTDQINILMTSKITLALAVVLVLVGGFLYMQMGSAPEYTADQTAPPATPPTAAVPAPGANTAVPMLATTGNPDDIVSQILTDSDAEAQALQEEANDASLVSSSDSQEMNDLGQTYDESQF</sequence>
<evidence type="ECO:0000313" key="3">
    <source>
        <dbReference type="EMBL" id="OGZ94008.1"/>
    </source>
</evidence>
<dbReference type="EMBL" id="MHQC01000046">
    <property type="protein sequence ID" value="OGZ94008.1"/>
    <property type="molecule type" value="Genomic_DNA"/>
</dbReference>
<accession>A0A1G2K6F0</accession>
<dbReference type="AlphaFoldDB" id="A0A1G2K6F0"/>
<gene>
    <name evidence="3" type="ORF">A2633_01030</name>
</gene>
<proteinExistence type="predicted"/>
<evidence type="ECO:0000313" key="4">
    <source>
        <dbReference type="Proteomes" id="UP000177152"/>
    </source>
</evidence>
<keyword evidence="2" id="KW-0472">Membrane</keyword>
<organism evidence="3 4">
    <name type="scientific">Candidatus Sungbacteria bacterium RIFCSPHIGHO2_01_FULL_47_32</name>
    <dbReference type="NCBI Taxonomy" id="1802264"/>
    <lineage>
        <taxon>Bacteria</taxon>
        <taxon>Candidatus Sungiibacteriota</taxon>
    </lineage>
</organism>
<comment type="caution">
    <text evidence="3">The sequence shown here is derived from an EMBL/GenBank/DDBJ whole genome shotgun (WGS) entry which is preliminary data.</text>
</comment>